<name>A0A7K1UTB0_9NOCA</name>
<comment type="caution">
    <text evidence="2">The sequence shown here is derived from an EMBL/GenBank/DDBJ whole genome shotgun (WGS) entry which is preliminary data.</text>
</comment>
<evidence type="ECO:0000313" key="2">
    <source>
        <dbReference type="EMBL" id="MVU77593.1"/>
    </source>
</evidence>
<keyword evidence="3" id="KW-1185">Reference proteome</keyword>
<keyword evidence="1" id="KW-0732">Signal</keyword>
<evidence type="ECO:0000256" key="1">
    <source>
        <dbReference type="SAM" id="SignalP"/>
    </source>
</evidence>
<evidence type="ECO:0000313" key="3">
    <source>
        <dbReference type="Proteomes" id="UP000466794"/>
    </source>
</evidence>
<evidence type="ECO:0008006" key="4">
    <source>
        <dbReference type="Google" id="ProtNLM"/>
    </source>
</evidence>
<dbReference type="EMBL" id="WRPP01000002">
    <property type="protein sequence ID" value="MVU77593.1"/>
    <property type="molecule type" value="Genomic_DNA"/>
</dbReference>
<organism evidence="2 3">
    <name type="scientific">Nocardia terrae</name>
    <dbReference type="NCBI Taxonomy" id="2675851"/>
    <lineage>
        <taxon>Bacteria</taxon>
        <taxon>Bacillati</taxon>
        <taxon>Actinomycetota</taxon>
        <taxon>Actinomycetes</taxon>
        <taxon>Mycobacteriales</taxon>
        <taxon>Nocardiaceae</taxon>
        <taxon>Nocardia</taxon>
    </lineage>
</organism>
<feature type="chain" id="PRO_5039367030" description="Secreted protein" evidence="1">
    <location>
        <begin position="21"/>
        <end position="159"/>
    </location>
</feature>
<dbReference type="Proteomes" id="UP000466794">
    <property type="component" value="Unassembled WGS sequence"/>
</dbReference>
<dbReference type="AlphaFoldDB" id="A0A7K1UTB0"/>
<reference evidence="2 3" key="1">
    <citation type="submission" date="2019-12" db="EMBL/GenBank/DDBJ databases">
        <title>Nocardia sp. nov. ET3-3 isolated from soil.</title>
        <authorList>
            <person name="Kanchanasin P."/>
            <person name="Tanasupawat S."/>
            <person name="Yuki M."/>
            <person name="Kudo T."/>
        </authorList>
    </citation>
    <scope>NUCLEOTIDE SEQUENCE [LARGE SCALE GENOMIC DNA]</scope>
    <source>
        <strain evidence="2 3">ET3-3</strain>
    </source>
</reference>
<accession>A0A7K1UTB0</accession>
<feature type="signal peptide" evidence="1">
    <location>
        <begin position="1"/>
        <end position="20"/>
    </location>
</feature>
<proteinExistence type="predicted"/>
<dbReference type="RefSeq" id="WP_157387278.1">
    <property type="nucleotide sequence ID" value="NZ_WRPP01000002.1"/>
</dbReference>
<gene>
    <name evidence="2" type="ORF">GPX89_10115</name>
</gene>
<protein>
    <recommendedName>
        <fullName evidence="4">Secreted protein</fullName>
    </recommendedName>
</protein>
<sequence>MRHMNWAAATVAMLAIPVVAAASASATVDDVNLTQVDTGIGGCEGAGNTCTIFVDTSGADALAPVTITLDGQNVGTFTPQAGSKAGTGIIQYVYRSKLPEGIYSLTATQGSSTKSMLVQNCGNQPTGSSTASAQCTGNEILGTLMLPLIILTGSGHTQL</sequence>